<protein>
    <submittedName>
        <fullName evidence="4">Uncharacterized protein</fullName>
    </submittedName>
</protein>
<keyword evidence="2" id="KW-0472">Membrane</keyword>
<evidence type="ECO:0000313" key="5">
    <source>
        <dbReference type="Proteomes" id="UP001219901"/>
    </source>
</evidence>
<evidence type="ECO:0000313" key="3">
    <source>
        <dbReference type="EMBL" id="MDG0867064.1"/>
    </source>
</evidence>
<evidence type="ECO:0000313" key="6">
    <source>
        <dbReference type="Proteomes" id="UP001321249"/>
    </source>
</evidence>
<dbReference type="Proteomes" id="UP001219901">
    <property type="component" value="Chromosome"/>
</dbReference>
<keyword evidence="2" id="KW-1133">Transmembrane helix</keyword>
<keyword evidence="5" id="KW-1185">Reference proteome</keyword>
<sequence>MAVETSSERITTTPRPVSSTSAKDGLLPGERVVAELSSNDRSNFRLTHSRVIYRGGSESKHVYASAQLKDITSIQVSRRPRARRSAAWGVVGLFAAIGVWQVTPDSSVGIISAIAVAVVSLIMMADYWIRPSGVHLEFHTSGGSAIGGEVGGKQASAMQFTRDVEDAKRRLVPSRISSPFRNYPSGR</sequence>
<dbReference type="Proteomes" id="UP001321249">
    <property type="component" value="Unassembled WGS sequence"/>
</dbReference>
<feature type="transmembrane region" description="Helical" evidence="2">
    <location>
        <begin position="85"/>
        <end position="102"/>
    </location>
</feature>
<name>A0AAJ5ZGG5_9CHLR</name>
<evidence type="ECO:0000313" key="4">
    <source>
        <dbReference type="EMBL" id="WFG38477.1"/>
    </source>
</evidence>
<dbReference type="EMBL" id="CP046147">
    <property type="protein sequence ID" value="WFG38477.1"/>
    <property type="molecule type" value="Genomic_DNA"/>
</dbReference>
<feature type="compositionally biased region" description="Polar residues" evidence="1">
    <location>
        <begin position="1"/>
        <end position="22"/>
    </location>
</feature>
<dbReference type="AlphaFoldDB" id="A0AAJ5ZGG5"/>
<feature type="region of interest" description="Disordered" evidence="1">
    <location>
        <begin position="1"/>
        <end position="24"/>
    </location>
</feature>
<proteinExistence type="predicted"/>
<feature type="transmembrane region" description="Helical" evidence="2">
    <location>
        <begin position="108"/>
        <end position="129"/>
    </location>
</feature>
<organism evidence="4 5">
    <name type="scientific">Candidatus Lucifugimonas marina</name>
    <dbReference type="NCBI Taxonomy" id="3038979"/>
    <lineage>
        <taxon>Bacteria</taxon>
        <taxon>Bacillati</taxon>
        <taxon>Chloroflexota</taxon>
        <taxon>Dehalococcoidia</taxon>
        <taxon>SAR202 cluster</taxon>
        <taxon>Candidatus Lucifugimonadales</taxon>
        <taxon>Candidatus Lucifugimonadaceae</taxon>
        <taxon>Candidatus Lucifugimonas</taxon>
    </lineage>
</organism>
<reference evidence="5" key="3">
    <citation type="submission" date="2023-06" db="EMBL/GenBank/DDBJ databases">
        <title>Pangenomics reveal diversification of enzyme families and niche specialization in globally abundant SAR202 bacteria.</title>
        <authorList>
            <person name="Saw J.H.W."/>
        </authorList>
    </citation>
    <scope>NUCLEOTIDE SEQUENCE [LARGE SCALE GENOMIC DNA]</scope>
    <source>
        <strain evidence="5">JH1073</strain>
    </source>
</reference>
<dbReference type="EMBL" id="WMBE01000002">
    <property type="protein sequence ID" value="MDG0867064.1"/>
    <property type="molecule type" value="Genomic_DNA"/>
</dbReference>
<evidence type="ECO:0000256" key="2">
    <source>
        <dbReference type="SAM" id="Phobius"/>
    </source>
</evidence>
<evidence type="ECO:0000256" key="1">
    <source>
        <dbReference type="SAM" id="MobiDB-lite"/>
    </source>
</evidence>
<accession>A0AAJ5ZGG5</accession>
<reference evidence="4" key="2">
    <citation type="journal article" date="2023" name="Nat. Commun.">
        <title>Cultivation of marine bacteria of the SAR202 clade.</title>
        <authorList>
            <person name="Lim Y."/>
            <person name="Seo J.H."/>
            <person name="Giovannoni S.J."/>
            <person name="Kang I."/>
            <person name="Cho J.C."/>
        </authorList>
    </citation>
    <scope>NUCLEOTIDE SEQUENCE</scope>
    <source>
        <strain evidence="4">JH1073</strain>
    </source>
</reference>
<gene>
    <name evidence="3" type="ORF">GKO46_08255</name>
    <name evidence="4" type="ORF">GKO48_02260</name>
</gene>
<dbReference type="RefSeq" id="WP_342825040.1">
    <property type="nucleotide sequence ID" value="NZ_CP046146.1"/>
</dbReference>
<keyword evidence="2" id="KW-0812">Transmembrane</keyword>
<reference evidence="5 6" key="1">
    <citation type="submission" date="2019-11" db="EMBL/GenBank/DDBJ databases">
        <authorList>
            <person name="Cho J.-C."/>
        </authorList>
    </citation>
    <scope>NUCLEOTIDE SEQUENCE [LARGE SCALE GENOMIC DNA]</scope>
    <source>
        <strain evidence="4 5">JH1073</strain>
        <strain evidence="3 6">JH702</strain>
    </source>
</reference>